<dbReference type="GeneTree" id="ENSGT00620000089275"/>
<protein>
    <submittedName>
        <fullName evidence="1">Family with sequence similarity 218 member A</fullName>
    </submittedName>
</protein>
<organism evidence="1 2">
    <name type="scientific">Rhinopithecus roxellana</name>
    <name type="common">Golden snub-nosed monkey</name>
    <name type="synonym">Pygathrix roxellana</name>
    <dbReference type="NCBI Taxonomy" id="61622"/>
    <lineage>
        <taxon>Eukaryota</taxon>
        <taxon>Metazoa</taxon>
        <taxon>Chordata</taxon>
        <taxon>Craniata</taxon>
        <taxon>Vertebrata</taxon>
        <taxon>Euteleostomi</taxon>
        <taxon>Mammalia</taxon>
        <taxon>Eutheria</taxon>
        <taxon>Euarchontoglires</taxon>
        <taxon>Primates</taxon>
        <taxon>Haplorrhini</taxon>
        <taxon>Catarrhini</taxon>
        <taxon>Cercopithecidae</taxon>
        <taxon>Colobinae</taxon>
        <taxon>Rhinopithecus</taxon>
    </lineage>
</organism>
<dbReference type="Ensembl" id="ENSRROT00000070123.1">
    <property type="protein sequence ID" value="ENSRROP00000045602.1"/>
    <property type="gene ID" value="ENSRROG00000045692.1"/>
</dbReference>
<keyword evidence="2" id="KW-1185">Reference proteome</keyword>
<evidence type="ECO:0000313" key="2">
    <source>
        <dbReference type="Proteomes" id="UP000233200"/>
    </source>
</evidence>
<dbReference type="AlphaFoldDB" id="A0A2K6RX64"/>
<reference evidence="1" key="2">
    <citation type="submission" date="2025-09" db="UniProtKB">
        <authorList>
            <consortium name="Ensembl"/>
        </authorList>
    </citation>
    <scope>IDENTIFICATION</scope>
</reference>
<reference evidence="1" key="1">
    <citation type="submission" date="2025-08" db="UniProtKB">
        <authorList>
            <consortium name="Ensembl"/>
        </authorList>
    </citation>
    <scope>IDENTIFICATION</scope>
</reference>
<name>A0A2K6RX64_RHIRO</name>
<accession>A0A2K6RX64</accession>
<sequence>MEGCALGPSTWRAIPARWAERALRSWHTASGLPDRSYAKLQDPTTSILVQQQSLHQSWELFSPRALSVVHAKIPGRNFSSNTPAFIPLKLPGNSNSEGPPGKGKKRITIRSQSLFVTSTRGFGSAVGCLPLGSPAL</sequence>
<evidence type="ECO:0000313" key="1">
    <source>
        <dbReference type="Ensembl" id="ENSRROP00000045602.1"/>
    </source>
</evidence>
<proteinExistence type="predicted"/>
<dbReference type="OMA" id="CPERNFS"/>
<dbReference type="Proteomes" id="UP000233200">
    <property type="component" value="Unplaced"/>
</dbReference>